<proteinExistence type="inferred from homology"/>
<evidence type="ECO:0000256" key="2">
    <source>
        <dbReference type="ARBA" id="ARBA00008038"/>
    </source>
</evidence>
<keyword evidence="11" id="KW-1185">Reference proteome</keyword>
<comment type="subcellular location">
    <subcellularLocation>
        <location evidence="1">Cell membrane</location>
        <topology evidence="1">Multi-pass membrane protein</topology>
    </subcellularLocation>
</comment>
<dbReference type="Proteomes" id="UP000095255">
    <property type="component" value="Unassembled WGS sequence"/>
</dbReference>
<keyword evidence="10" id="KW-0282">Flagellum</keyword>
<feature type="transmembrane region" description="Helical" evidence="8">
    <location>
        <begin position="7"/>
        <end position="27"/>
    </location>
</feature>
<feature type="transmembrane region" description="Helical" evidence="8">
    <location>
        <begin position="33"/>
        <end position="56"/>
    </location>
</feature>
<evidence type="ECO:0000256" key="4">
    <source>
        <dbReference type="ARBA" id="ARBA00022475"/>
    </source>
</evidence>
<dbReference type="GO" id="GO:0006935">
    <property type="term" value="P:chemotaxis"/>
    <property type="evidence" value="ECO:0007669"/>
    <property type="project" value="InterPro"/>
</dbReference>
<evidence type="ECO:0000256" key="7">
    <source>
        <dbReference type="ARBA" id="ARBA00023136"/>
    </source>
</evidence>
<comment type="similarity">
    <text evidence="2">Belongs to the MotA family.</text>
</comment>
<dbReference type="InterPro" id="IPR047055">
    <property type="entry name" value="MotA-like"/>
</dbReference>
<dbReference type="OrthoDB" id="9806929at2"/>
<protein>
    <submittedName>
        <fullName evidence="10">Flagellar motor protein MotP</fullName>
    </submittedName>
</protein>
<dbReference type="GO" id="GO:0005886">
    <property type="term" value="C:plasma membrane"/>
    <property type="evidence" value="ECO:0007669"/>
    <property type="project" value="UniProtKB-SubCell"/>
</dbReference>
<evidence type="ECO:0000256" key="8">
    <source>
        <dbReference type="SAM" id="Phobius"/>
    </source>
</evidence>
<keyword evidence="6 8" id="KW-1133">Transmembrane helix</keyword>
<keyword evidence="3" id="KW-0813">Transport</keyword>
<dbReference type="STRING" id="1390249.BHU72_01515"/>
<evidence type="ECO:0000259" key="9">
    <source>
        <dbReference type="Pfam" id="PF01618"/>
    </source>
</evidence>
<dbReference type="RefSeq" id="WP_069700840.1">
    <property type="nucleotide sequence ID" value="NZ_MJAT01000001.1"/>
</dbReference>
<keyword evidence="10" id="KW-0966">Cell projection</keyword>
<evidence type="ECO:0000313" key="11">
    <source>
        <dbReference type="Proteomes" id="UP000095255"/>
    </source>
</evidence>
<keyword evidence="7 8" id="KW-0472">Membrane</keyword>
<name>A0A1E5L9Z7_9FIRM</name>
<feature type="transmembrane region" description="Helical" evidence="8">
    <location>
        <begin position="159"/>
        <end position="177"/>
    </location>
</feature>
<organism evidence="10 11">
    <name type="scientific">Desulfuribacillus stibiiarsenatis</name>
    <dbReference type="NCBI Taxonomy" id="1390249"/>
    <lineage>
        <taxon>Bacteria</taxon>
        <taxon>Bacillati</taxon>
        <taxon>Bacillota</taxon>
        <taxon>Desulfuribacillia</taxon>
        <taxon>Desulfuribacillales</taxon>
        <taxon>Desulfuribacillaceae</taxon>
        <taxon>Desulfuribacillus</taxon>
    </lineage>
</organism>
<evidence type="ECO:0000256" key="1">
    <source>
        <dbReference type="ARBA" id="ARBA00004651"/>
    </source>
</evidence>
<accession>A0A1E5L9Z7</accession>
<dbReference type="Pfam" id="PF01618">
    <property type="entry name" value="MotA_ExbB"/>
    <property type="match status" value="1"/>
</dbReference>
<dbReference type="EMBL" id="MJAT01000001">
    <property type="protein sequence ID" value="OEH86962.1"/>
    <property type="molecule type" value="Genomic_DNA"/>
</dbReference>
<reference evidence="10 11" key="1">
    <citation type="submission" date="2016-09" db="EMBL/GenBank/DDBJ databases">
        <title>Desulfuribacillus arsenicus sp. nov., an obligately anaerobic, dissimilatory arsenic- and antimonate-reducing bacterium isolated from anoxic sediments.</title>
        <authorList>
            <person name="Abin C.A."/>
            <person name="Hollibaugh J.T."/>
        </authorList>
    </citation>
    <scope>NUCLEOTIDE SEQUENCE [LARGE SCALE GENOMIC DNA]</scope>
    <source>
        <strain evidence="10 11">MLFW-2</strain>
    </source>
</reference>
<dbReference type="PANTHER" id="PTHR30433">
    <property type="entry name" value="CHEMOTAXIS PROTEIN MOTA"/>
    <property type="match status" value="1"/>
</dbReference>
<comment type="caution">
    <text evidence="10">The sequence shown here is derived from an EMBL/GenBank/DDBJ whole genome shotgun (WGS) entry which is preliminary data.</text>
</comment>
<feature type="transmembrane region" description="Helical" evidence="8">
    <location>
        <begin position="189"/>
        <end position="211"/>
    </location>
</feature>
<keyword evidence="5 8" id="KW-0812">Transmembrane</keyword>
<evidence type="ECO:0000256" key="6">
    <source>
        <dbReference type="ARBA" id="ARBA00022989"/>
    </source>
</evidence>
<evidence type="ECO:0000313" key="10">
    <source>
        <dbReference type="EMBL" id="OEH86962.1"/>
    </source>
</evidence>
<dbReference type="PROSITE" id="PS01307">
    <property type="entry name" value="MOTA"/>
    <property type="match status" value="1"/>
</dbReference>
<gene>
    <name evidence="10" type="ORF">BHU72_01515</name>
</gene>
<dbReference type="InterPro" id="IPR002898">
    <property type="entry name" value="MotA_ExbB_proton_chnl"/>
</dbReference>
<dbReference type="AlphaFoldDB" id="A0A1E5L9Z7"/>
<feature type="domain" description="MotA/TolQ/ExbB proton channel" evidence="9">
    <location>
        <begin position="107"/>
        <end position="223"/>
    </location>
</feature>
<keyword evidence="10" id="KW-0969">Cilium</keyword>
<evidence type="ECO:0000256" key="5">
    <source>
        <dbReference type="ARBA" id="ARBA00022692"/>
    </source>
</evidence>
<keyword evidence="4" id="KW-1003">Cell membrane</keyword>
<dbReference type="PANTHER" id="PTHR30433:SF2">
    <property type="entry name" value="MOTILITY PROTEIN A"/>
    <property type="match status" value="1"/>
</dbReference>
<dbReference type="InterPro" id="IPR000540">
    <property type="entry name" value="Flag_MotA_CS"/>
</dbReference>
<dbReference type="GO" id="GO:0071978">
    <property type="term" value="P:bacterial-type flagellum-dependent swarming motility"/>
    <property type="evidence" value="ECO:0007669"/>
    <property type="project" value="InterPro"/>
</dbReference>
<evidence type="ECO:0000256" key="3">
    <source>
        <dbReference type="ARBA" id="ARBA00022448"/>
    </source>
</evidence>
<sequence>MGKFDVLTAGGMFAGITILAIAMFMGADYQFSGIMAFVSASSLFIVVGGLFCALAINFTMKEMKGLIGIMKQAFYEKDFEIIGLIQTFANLASKARREGLLALEQEADELADPFIKKGVMLAVDGTEPELIKEIMQAEVIAVEERHQKGINILVKGGEMAPAFGMLGTIIGLVLMLGNLENPDTIGPKMAIALITTFYGSLIANLVFIPLAGKLTNKSEREIFIRQIAIEGVLGVQSGQNPKILEEKLKAFLSTAEREIYDKKDEQGEDDRG</sequence>